<dbReference type="OrthoDB" id="4510178at2759"/>
<feature type="region of interest" description="Disordered" evidence="1">
    <location>
        <begin position="255"/>
        <end position="323"/>
    </location>
</feature>
<dbReference type="AlphaFoldDB" id="A0A317WJK2"/>
<dbReference type="EMBL" id="MSFK01000015">
    <property type="protein sequence ID" value="PWY86634.1"/>
    <property type="molecule type" value="Genomic_DNA"/>
</dbReference>
<feature type="compositionally biased region" description="Gly residues" evidence="1">
    <location>
        <begin position="161"/>
        <end position="172"/>
    </location>
</feature>
<feature type="compositionally biased region" description="Low complexity" evidence="1">
    <location>
        <begin position="206"/>
        <end position="225"/>
    </location>
</feature>
<proteinExistence type="predicted"/>
<evidence type="ECO:0000313" key="2">
    <source>
        <dbReference type="EMBL" id="PWY86634.1"/>
    </source>
</evidence>
<dbReference type="Proteomes" id="UP000246702">
    <property type="component" value="Unassembled WGS sequence"/>
</dbReference>
<feature type="compositionally biased region" description="Basic residues" evidence="1">
    <location>
        <begin position="314"/>
        <end position="323"/>
    </location>
</feature>
<organism evidence="2 3">
    <name type="scientific">Aspergillus sclerotioniger CBS 115572</name>
    <dbReference type="NCBI Taxonomy" id="1450535"/>
    <lineage>
        <taxon>Eukaryota</taxon>
        <taxon>Fungi</taxon>
        <taxon>Dikarya</taxon>
        <taxon>Ascomycota</taxon>
        <taxon>Pezizomycotina</taxon>
        <taxon>Eurotiomycetes</taxon>
        <taxon>Eurotiomycetidae</taxon>
        <taxon>Eurotiales</taxon>
        <taxon>Aspergillaceae</taxon>
        <taxon>Aspergillus</taxon>
        <taxon>Aspergillus subgen. Circumdati</taxon>
    </lineage>
</organism>
<reference evidence="2 3" key="1">
    <citation type="submission" date="2016-12" db="EMBL/GenBank/DDBJ databases">
        <title>The genomes of Aspergillus section Nigri reveals drivers in fungal speciation.</title>
        <authorList>
            <consortium name="DOE Joint Genome Institute"/>
            <person name="Vesth T.C."/>
            <person name="Nybo J."/>
            <person name="Theobald S."/>
            <person name="Brandl J."/>
            <person name="Frisvad J.C."/>
            <person name="Nielsen K.F."/>
            <person name="Lyhne E.K."/>
            <person name="Kogle M.E."/>
            <person name="Kuo A."/>
            <person name="Riley R."/>
            <person name="Clum A."/>
            <person name="Nolan M."/>
            <person name="Lipzen A."/>
            <person name="Salamov A."/>
            <person name="Henrissat B."/>
            <person name="Wiebenga A."/>
            <person name="De Vries R.P."/>
            <person name="Grigoriev I.V."/>
            <person name="Mortensen U.H."/>
            <person name="Andersen M.R."/>
            <person name="Baker S.E."/>
        </authorList>
    </citation>
    <scope>NUCLEOTIDE SEQUENCE [LARGE SCALE GENOMIC DNA]</scope>
    <source>
        <strain evidence="2 3">CBS 115572</strain>
    </source>
</reference>
<name>A0A317WJK2_9EURO</name>
<keyword evidence="3" id="KW-1185">Reference proteome</keyword>
<feature type="region of interest" description="Disordered" evidence="1">
    <location>
        <begin position="151"/>
        <end position="230"/>
    </location>
</feature>
<sequence>MHLSRLATALREKPLGAGWRIAMSPRAGMNPLQTTEVTKRVVAGRLEGASGWGTGAEPGSLLLLFTNTTRQFADIHGGGSVTAVPRVSSSLPLLLPGLPFHAATEGRGQLAAQVPGAPRLRVSVGAGVQGRAGVRAGKGDLPVGWVKLNHERRRGRKRAGVGPGDAEGGGRGAIPAWEGEGSTLGRRGCEGGAREAVPGREGGTSAGRAGRRTASSRSSTATAPLRTRRHTRRPNIYIHTSHVSHRHVGAHTLTRTDIYNPTPPDTPTHPHTDVHSPSRQTHRRLYDDAGTSTHPWDDRESDDIDLGCTSGRLPKPHVARRVT</sequence>
<protein>
    <submittedName>
        <fullName evidence="2">Uncharacterized protein</fullName>
    </submittedName>
</protein>
<evidence type="ECO:0000256" key="1">
    <source>
        <dbReference type="SAM" id="MobiDB-lite"/>
    </source>
</evidence>
<evidence type="ECO:0000313" key="3">
    <source>
        <dbReference type="Proteomes" id="UP000246702"/>
    </source>
</evidence>
<accession>A0A317WJK2</accession>
<comment type="caution">
    <text evidence="2">The sequence shown here is derived from an EMBL/GenBank/DDBJ whole genome shotgun (WGS) entry which is preliminary data.</text>
</comment>
<gene>
    <name evidence="2" type="ORF">BO94DRAFT_586213</name>
</gene>